<protein>
    <submittedName>
        <fullName evidence="1">Uncharacterized protein</fullName>
    </submittedName>
</protein>
<gene>
    <name evidence="1" type="ORF">ERS852429_02694</name>
</gene>
<reference evidence="1 2" key="1">
    <citation type="submission" date="2015-09" db="EMBL/GenBank/DDBJ databases">
        <authorList>
            <consortium name="Pathogen Informatics"/>
        </authorList>
    </citation>
    <scope>NUCLEOTIDE SEQUENCE [LARGE SCALE GENOMIC DNA]</scope>
    <source>
        <strain evidence="1 2">2789STDY5608872</strain>
    </source>
</reference>
<proteinExistence type="predicted"/>
<dbReference type="AlphaFoldDB" id="A0A173V9N6"/>
<dbReference type="Proteomes" id="UP000095591">
    <property type="component" value="Unassembled WGS sequence"/>
</dbReference>
<dbReference type="Gene3D" id="3.30.2220.10">
    <property type="entry name" value="rbstp2171"/>
    <property type="match status" value="1"/>
</dbReference>
<sequence length="127" mass="14604">MEMEESKELTLAQEETIKKTLEEIRKQDPKKNKRVYPIVVFGDEYDDKEVYIAYFREPDFVAFSKFAQLQKKDEIAAVRSLARDTFIQGDKELVDDDSLFLYGLSAKLVNIIGSRQAKVANFSIAGK</sequence>
<name>A0A173V9N6_PARDI</name>
<organism evidence="1 2">
    <name type="scientific">Parabacteroides distasonis</name>
    <dbReference type="NCBI Taxonomy" id="823"/>
    <lineage>
        <taxon>Bacteria</taxon>
        <taxon>Pseudomonadati</taxon>
        <taxon>Bacteroidota</taxon>
        <taxon>Bacteroidia</taxon>
        <taxon>Bacteroidales</taxon>
        <taxon>Tannerellaceae</taxon>
        <taxon>Parabacteroides</taxon>
    </lineage>
</organism>
<evidence type="ECO:0000313" key="1">
    <source>
        <dbReference type="EMBL" id="CUN22865.1"/>
    </source>
</evidence>
<dbReference type="EMBL" id="CYXP01000006">
    <property type="protein sequence ID" value="CUN22865.1"/>
    <property type="molecule type" value="Genomic_DNA"/>
</dbReference>
<accession>A0A173V9N6</accession>
<evidence type="ECO:0000313" key="2">
    <source>
        <dbReference type="Proteomes" id="UP000095591"/>
    </source>
</evidence>
<dbReference type="RefSeq" id="WP_057319591.1">
    <property type="nucleotide sequence ID" value="NZ_CYXP01000006.1"/>
</dbReference>